<dbReference type="AlphaFoldDB" id="G7KBB8"/>
<accession>G7KBB8</accession>
<keyword evidence="3" id="KW-1185">Reference proteome</keyword>
<proteinExistence type="predicted"/>
<evidence type="ECO:0000313" key="2">
    <source>
        <dbReference type="EnsemblPlants" id="AES98099"/>
    </source>
</evidence>
<dbReference type="STRING" id="3880.G7KBB8"/>
<dbReference type="HOGENOM" id="CLU_2254142_0_0_1"/>
<evidence type="ECO:0000313" key="1">
    <source>
        <dbReference type="EMBL" id="AES98099.1"/>
    </source>
</evidence>
<name>G7KBB8_MEDTR</name>
<sequence>MESTSASGGEGSPTRKGWSIYYLNLTITDYFQTYQFENLFSKQNSLIAHVGFLDYHSIITTTSLFDPLGFGTTGNNSLQMTEIAAFHGHISSKTSSKFFSWLIC</sequence>
<dbReference type="Gene3D" id="1.10.530.10">
    <property type="match status" value="1"/>
</dbReference>
<dbReference type="EnsemblPlants" id="AES98099">
    <property type="protein sequence ID" value="AES98099"/>
    <property type="gene ID" value="MTR_5g064330"/>
</dbReference>
<dbReference type="PANTHER" id="PTHR22595:SF209">
    <property type="entry name" value="GLYCOSIDE HYDROLASE, FAMILY 19"/>
    <property type="match status" value="1"/>
</dbReference>
<protein>
    <submittedName>
        <fullName evidence="1">Class I chitinase</fullName>
    </submittedName>
</protein>
<reference evidence="1 3" key="1">
    <citation type="journal article" date="2011" name="Nature">
        <title>The Medicago genome provides insight into the evolution of rhizobial symbioses.</title>
        <authorList>
            <person name="Young N.D."/>
            <person name="Debelle F."/>
            <person name="Oldroyd G.E."/>
            <person name="Geurts R."/>
            <person name="Cannon S.B."/>
            <person name="Udvardi M.K."/>
            <person name="Benedito V.A."/>
            <person name="Mayer K.F."/>
            <person name="Gouzy J."/>
            <person name="Schoof H."/>
            <person name="Van de Peer Y."/>
            <person name="Proost S."/>
            <person name="Cook D.R."/>
            <person name="Meyers B.C."/>
            <person name="Spannagl M."/>
            <person name="Cheung F."/>
            <person name="De Mita S."/>
            <person name="Krishnakumar V."/>
            <person name="Gundlach H."/>
            <person name="Zhou S."/>
            <person name="Mudge J."/>
            <person name="Bharti A.K."/>
            <person name="Murray J.D."/>
            <person name="Naoumkina M.A."/>
            <person name="Rosen B."/>
            <person name="Silverstein K.A."/>
            <person name="Tang H."/>
            <person name="Rombauts S."/>
            <person name="Zhao P.X."/>
            <person name="Zhou P."/>
            <person name="Barbe V."/>
            <person name="Bardou P."/>
            <person name="Bechner M."/>
            <person name="Bellec A."/>
            <person name="Berger A."/>
            <person name="Berges H."/>
            <person name="Bidwell S."/>
            <person name="Bisseling T."/>
            <person name="Choisne N."/>
            <person name="Couloux A."/>
            <person name="Denny R."/>
            <person name="Deshpande S."/>
            <person name="Dai X."/>
            <person name="Doyle J.J."/>
            <person name="Dudez A.M."/>
            <person name="Farmer A.D."/>
            <person name="Fouteau S."/>
            <person name="Franken C."/>
            <person name="Gibelin C."/>
            <person name="Gish J."/>
            <person name="Goldstein S."/>
            <person name="Gonzalez A.J."/>
            <person name="Green P.J."/>
            <person name="Hallab A."/>
            <person name="Hartog M."/>
            <person name="Hua A."/>
            <person name="Humphray S.J."/>
            <person name="Jeong D.H."/>
            <person name="Jing Y."/>
            <person name="Jocker A."/>
            <person name="Kenton S.M."/>
            <person name="Kim D.J."/>
            <person name="Klee K."/>
            <person name="Lai H."/>
            <person name="Lang C."/>
            <person name="Lin S."/>
            <person name="Macmil S.L."/>
            <person name="Magdelenat G."/>
            <person name="Matthews L."/>
            <person name="McCorrison J."/>
            <person name="Monaghan E.L."/>
            <person name="Mun J.H."/>
            <person name="Najar F.Z."/>
            <person name="Nicholson C."/>
            <person name="Noirot C."/>
            <person name="O'Bleness M."/>
            <person name="Paule C.R."/>
            <person name="Poulain J."/>
            <person name="Prion F."/>
            <person name="Qin B."/>
            <person name="Qu C."/>
            <person name="Retzel E.F."/>
            <person name="Riddle C."/>
            <person name="Sallet E."/>
            <person name="Samain S."/>
            <person name="Samson N."/>
            <person name="Sanders I."/>
            <person name="Saurat O."/>
            <person name="Scarpelli C."/>
            <person name="Schiex T."/>
            <person name="Segurens B."/>
            <person name="Severin A.J."/>
            <person name="Sherrier D.J."/>
            <person name="Shi R."/>
            <person name="Sims S."/>
            <person name="Singer S.R."/>
            <person name="Sinharoy S."/>
            <person name="Sterck L."/>
            <person name="Viollet A."/>
            <person name="Wang B.B."/>
            <person name="Wang K."/>
            <person name="Wang M."/>
            <person name="Wang X."/>
            <person name="Warfsmann J."/>
            <person name="Weissenbach J."/>
            <person name="White D.D."/>
            <person name="White J.D."/>
            <person name="Wiley G.B."/>
            <person name="Wincker P."/>
            <person name="Xing Y."/>
            <person name="Yang L."/>
            <person name="Yao Z."/>
            <person name="Ying F."/>
            <person name="Zhai J."/>
            <person name="Zhou L."/>
            <person name="Zuber A."/>
            <person name="Denarie J."/>
            <person name="Dixon R.A."/>
            <person name="May G.D."/>
            <person name="Schwartz D.C."/>
            <person name="Rogers J."/>
            <person name="Quetier F."/>
            <person name="Town C.D."/>
            <person name="Roe B.A."/>
        </authorList>
    </citation>
    <scope>NUCLEOTIDE SEQUENCE [LARGE SCALE GENOMIC DNA]</scope>
    <source>
        <strain evidence="1">A17</strain>
        <strain evidence="2 3">cv. Jemalong A17</strain>
    </source>
</reference>
<dbReference type="Proteomes" id="UP000002051">
    <property type="component" value="Chromosome 5"/>
</dbReference>
<dbReference type="InterPro" id="IPR023346">
    <property type="entry name" value="Lysozyme-like_dom_sf"/>
</dbReference>
<dbReference type="eggNOG" id="KOG4742">
    <property type="taxonomic scope" value="Eukaryota"/>
</dbReference>
<dbReference type="EMBL" id="CM001221">
    <property type="protein sequence ID" value="AES98099.1"/>
    <property type="molecule type" value="Genomic_DNA"/>
</dbReference>
<dbReference type="SUPFAM" id="SSF53955">
    <property type="entry name" value="Lysozyme-like"/>
    <property type="match status" value="1"/>
</dbReference>
<dbReference type="PANTHER" id="PTHR22595">
    <property type="entry name" value="CHITINASE-RELATED"/>
    <property type="match status" value="1"/>
</dbReference>
<reference evidence="1 3" key="2">
    <citation type="journal article" date="2014" name="BMC Genomics">
        <title>An improved genome release (version Mt4.0) for the model legume Medicago truncatula.</title>
        <authorList>
            <person name="Tang H."/>
            <person name="Krishnakumar V."/>
            <person name="Bidwell S."/>
            <person name="Rosen B."/>
            <person name="Chan A."/>
            <person name="Zhou S."/>
            <person name="Gentzbittel L."/>
            <person name="Childs K.L."/>
            <person name="Yandell M."/>
            <person name="Gundlach H."/>
            <person name="Mayer K.F."/>
            <person name="Schwartz D.C."/>
            <person name="Town C.D."/>
        </authorList>
    </citation>
    <scope>GENOME REANNOTATION</scope>
    <source>
        <strain evidence="2 3">cv. Jemalong A17</strain>
    </source>
</reference>
<organism evidence="1 3">
    <name type="scientific">Medicago truncatula</name>
    <name type="common">Barrel medic</name>
    <name type="synonym">Medicago tribuloides</name>
    <dbReference type="NCBI Taxonomy" id="3880"/>
    <lineage>
        <taxon>Eukaryota</taxon>
        <taxon>Viridiplantae</taxon>
        <taxon>Streptophyta</taxon>
        <taxon>Embryophyta</taxon>
        <taxon>Tracheophyta</taxon>
        <taxon>Spermatophyta</taxon>
        <taxon>Magnoliopsida</taxon>
        <taxon>eudicotyledons</taxon>
        <taxon>Gunneridae</taxon>
        <taxon>Pentapetalae</taxon>
        <taxon>rosids</taxon>
        <taxon>fabids</taxon>
        <taxon>Fabales</taxon>
        <taxon>Fabaceae</taxon>
        <taxon>Papilionoideae</taxon>
        <taxon>50 kb inversion clade</taxon>
        <taxon>NPAAA clade</taxon>
        <taxon>Hologalegina</taxon>
        <taxon>IRL clade</taxon>
        <taxon>Trifolieae</taxon>
        <taxon>Medicago</taxon>
    </lineage>
</organism>
<evidence type="ECO:0000313" key="3">
    <source>
        <dbReference type="Proteomes" id="UP000002051"/>
    </source>
</evidence>
<gene>
    <name evidence="1" type="ordered locus">MTR_5g064330</name>
</gene>
<reference evidence="2" key="3">
    <citation type="submission" date="2015-04" db="UniProtKB">
        <authorList>
            <consortium name="EnsemblPlants"/>
        </authorList>
    </citation>
    <scope>IDENTIFICATION</scope>
    <source>
        <strain evidence="2">cv. Jemalong A17</strain>
    </source>
</reference>
<dbReference type="PaxDb" id="3880-AES98099"/>